<evidence type="ECO:0000313" key="1">
    <source>
        <dbReference type="EMBL" id="KAL2328517.1"/>
    </source>
</evidence>
<accession>A0ABD1LYL0</accession>
<dbReference type="Proteomes" id="UP001603857">
    <property type="component" value="Unassembled WGS sequence"/>
</dbReference>
<protein>
    <submittedName>
        <fullName evidence="1">Uncharacterized protein</fullName>
    </submittedName>
</protein>
<dbReference type="AlphaFoldDB" id="A0ABD1LYL0"/>
<comment type="caution">
    <text evidence="1">The sequence shown here is derived from an EMBL/GenBank/DDBJ whole genome shotgun (WGS) entry which is preliminary data.</text>
</comment>
<reference evidence="1 2" key="1">
    <citation type="submission" date="2024-08" db="EMBL/GenBank/DDBJ databases">
        <title>Insights into the chromosomal genome structure of Flemingia macrophylla.</title>
        <authorList>
            <person name="Ding Y."/>
            <person name="Zhao Y."/>
            <person name="Bi W."/>
            <person name="Wu M."/>
            <person name="Zhao G."/>
            <person name="Gong Y."/>
            <person name="Li W."/>
            <person name="Zhang P."/>
        </authorList>
    </citation>
    <scope>NUCLEOTIDE SEQUENCE [LARGE SCALE GENOMIC DNA]</scope>
    <source>
        <strain evidence="1">DYQJB</strain>
        <tissue evidence="1">Leaf</tissue>
    </source>
</reference>
<gene>
    <name evidence="1" type="ORF">Fmac_021944</name>
</gene>
<organism evidence="1 2">
    <name type="scientific">Flemingia macrophylla</name>
    <dbReference type="NCBI Taxonomy" id="520843"/>
    <lineage>
        <taxon>Eukaryota</taxon>
        <taxon>Viridiplantae</taxon>
        <taxon>Streptophyta</taxon>
        <taxon>Embryophyta</taxon>
        <taxon>Tracheophyta</taxon>
        <taxon>Spermatophyta</taxon>
        <taxon>Magnoliopsida</taxon>
        <taxon>eudicotyledons</taxon>
        <taxon>Gunneridae</taxon>
        <taxon>Pentapetalae</taxon>
        <taxon>rosids</taxon>
        <taxon>fabids</taxon>
        <taxon>Fabales</taxon>
        <taxon>Fabaceae</taxon>
        <taxon>Papilionoideae</taxon>
        <taxon>50 kb inversion clade</taxon>
        <taxon>NPAAA clade</taxon>
        <taxon>indigoferoid/millettioid clade</taxon>
        <taxon>Phaseoleae</taxon>
        <taxon>Flemingia</taxon>
    </lineage>
</organism>
<evidence type="ECO:0000313" key="2">
    <source>
        <dbReference type="Proteomes" id="UP001603857"/>
    </source>
</evidence>
<dbReference type="EMBL" id="JBGMDY010000007">
    <property type="protein sequence ID" value="KAL2328517.1"/>
    <property type="molecule type" value="Genomic_DNA"/>
</dbReference>
<proteinExistence type="predicted"/>
<keyword evidence="2" id="KW-1185">Reference proteome</keyword>
<name>A0ABD1LYL0_9FABA</name>
<sequence length="56" mass="6373">MLHINQNLHLEMRCSKSSSPIGCLLICNHLAKLFCPLTFIYNSFLGVKTKEIHNSI</sequence>